<keyword evidence="1" id="KW-0560">Oxidoreductase</keyword>
<dbReference type="Gene3D" id="3.50.50.60">
    <property type="entry name" value="FAD/NAD(P)-binding domain"/>
    <property type="match status" value="1"/>
</dbReference>
<dbReference type="AlphaFoldDB" id="A0A327W610"/>
<dbReference type="EMBL" id="QLMA01000002">
    <property type="protein sequence ID" value="RAJ85937.1"/>
    <property type="molecule type" value="Genomic_DNA"/>
</dbReference>
<dbReference type="OrthoDB" id="214253at2"/>
<dbReference type="GO" id="GO:0005737">
    <property type="term" value="C:cytoplasm"/>
    <property type="evidence" value="ECO:0007669"/>
    <property type="project" value="TreeGrafter"/>
</dbReference>
<feature type="domain" description="FAD dependent oxidoreductase" evidence="2">
    <location>
        <begin position="5"/>
        <end position="329"/>
    </location>
</feature>
<keyword evidence="4" id="KW-1185">Reference proteome</keyword>
<organism evidence="3 4">
    <name type="scientific">Chitinophaga dinghuensis</name>
    <dbReference type="NCBI Taxonomy" id="1539050"/>
    <lineage>
        <taxon>Bacteria</taxon>
        <taxon>Pseudomonadati</taxon>
        <taxon>Bacteroidota</taxon>
        <taxon>Chitinophagia</taxon>
        <taxon>Chitinophagales</taxon>
        <taxon>Chitinophagaceae</taxon>
        <taxon>Chitinophaga</taxon>
    </lineage>
</organism>
<proteinExistence type="predicted"/>
<dbReference type="Pfam" id="PF01266">
    <property type="entry name" value="DAO"/>
    <property type="match status" value="1"/>
</dbReference>
<dbReference type="PANTHER" id="PTHR13847">
    <property type="entry name" value="SARCOSINE DEHYDROGENASE-RELATED"/>
    <property type="match status" value="1"/>
</dbReference>
<dbReference type="SUPFAM" id="SSF51971">
    <property type="entry name" value="Nucleotide-binding domain"/>
    <property type="match status" value="1"/>
</dbReference>
<dbReference type="Proteomes" id="UP000249819">
    <property type="component" value="Unassembled WGS sequence"/>
</dbReference>
<comment type="caution">
    <text evidence="3">The sequence shown here is derived from an EMBL/GenBank/DDBJ whole genome shotgun (WGS) entry which is preliminary data.</text>
</comment>
<dbReference type="PANTHER" id="PTHR13847:SF289">
    <property type="entry name" value="GLYCINE OXIDASE"/>
    <property type="match status" value="1"/>
</dbReference>
<protein>
    <submittedName>
        <fullName evidence="3">Glycine/D-amino acid oxidase-like deaminating enzyme</fullName>
    </submittedName>
</protein>
<reference evidence="3 4" key="1">
    <citation type="submission" date="2018-06" db="EMBL/GenBank/DDBJ databases">
        <title>Genomic Encyclopedia of Archaeal and Bacterial Type Strains, Phase II (KMG-II): from individual species to whole genera.</title>
        <authorList>
            <person name="Goeker M."/>
        </authorList>
    </citation>
    <scope>NUCLEOTIDE SEQUENCE [LARGE SCALE GENOMIC DNA]</scope>
    <source>
        <strain evidence="3 4">DSM 29821</strain>
    </source>
</reference>
<accession>A0A327W610</accession>
<dbReference type="RefSeq" id="WP_111591559.1">
    <property type="nucleotide sequence ID" value="NZ_QLMA01000002.1"/>
</dbReference>
<evidence type="ECO:0000259" key="2">
    <source>
        <dbReference type="Pfam" id="PF01266"/>
    </source>
</evidence>
<dbReference type="Gene3D" id="3.30.9.10">
    <property type="entry name" value="D-Amino Acid Oxidase, subunit A, domain 2"/>
    <property type="match status" value="1"/>
</dbReference>
<name>A0A327W610_9BACT</name>
<dbReference type="InterPro" id="IPR006076">
    <property type="entry name" value="FAD-dep_OxRdtase"/>
</dbReference>
<sequence>MKKVDCIIVGQGIAGTMLSWFLMQEGFRVLVIDDGKKNSASRVAAGIINPVSGRRFEPAWMYDEIYPFAKSTYAELSALLNVNILTERNLWTVFPSEQLRDAFNAKAGKGSNEKYTTIPQDLQYGEYLQQTLGAAIIKGATVNLKEFLPAYRQYLTNKEALLPVHFELSALEVISDDEVKYGDYTANQIIFCDGVAGAANPYFQAIKFLPNKGEVLMIRIPGLETSDIIKKSITLVPQPEGLFWAGSSFAWKYPDELPTSEQRVHLEEKIQQLLKVPYEVTDHLAAVRPSGDDRRPIAGFHPEYPAIGIFNGLGTKGCSLAPLMAAHFARVIKKKEPLMAEIAVNRYFNKPRR</sequence>
<evidence type="ECO:0000313" key="4">
    <source>
        <dbReference type="Proteomes" id="UP000249819"/>
    </source>
</evidence>
<gene>
    <name evidence="3" type="ORF">CLV59_102644</name>
</gene>
<evidence type="ECO:0000313" key="3">
    <source>
        <dbReference type="EMBL" id="RAJ85937.1"/>
    </source>
</evidence>
<dbReference type="GO" id="GO:0016491">
    <property type="term" value="F:oxidoreductase activity"/>
    <property type="evidence" value="ECO:0007669"/>
    <property type="project" value="UniProtKB-KW"/>
</dbReference>
<dbReference type="InterPro" id="IPR036188">
    <property type="entry name" value="FAD/NAD-bd_sf"/>
</dbReference>
<evidence type="ECO:0000256" key="1">
    <source>
        <dbReference type="ARBA" id="ARBA00023002"/>
    </source>
</evidence>